<dbReference type="EMBL" id="CP039381">
    <property type="protein sequence ID" value="QCT06520.1"/>
    <property type="molecule type" value="Genomic_DNA"/>
</dbReference>
<keyword evidence="1" id="KW-1133">Transmembrane helix</keyword>
<dbReference type="OrthoDB" id="9812068at2"/>
<reference evidence="2 3" key="1">
    <citation type="submission" date="2019-04" db="EMBL/GenBank/DDBJ databases">
        <authorList>
            <person name="Embree M."/>
            <person name="Gaffney J.R."/>
        </authorList>
    </citation>
    <scope>NUCLEOTIDE SEQUENCE [LARGE SCALE GENOMIC DNA]</scope>
    <source>
        <strain evidence="2 3">JE7A12</strain>
    </source>
</reference>
<name>A0A4P8XWY6_9FIRM</name>
<evidence type="ECO:0000313" key="2">
    <source>
        <dbReference type="EMBL" id="QCT06520.1"/>
    </source>
</evidence>
<keyword evidence="1" id="KW-0472">Membrane</keyword>
<keyword evidence="1" id="KW-0812">Transmembrane</keyword>
<feature type="transmembrane region" description="Helical" evidence="1">
    <location>
        <begin position="14"/>
        <end position="38"/>
    </location>
</feature>
<accession>A0A4P8XWY6</accession>
<proteinExistence type="predicted"/>
<protein>
    <submittedName>
        <fullName evidence="2">Uncharacterized protein</fullName>
    </submittedName>
</protein>
<keyword evidence="3" id="KW-1185">Reference proteome</keyword>
<dbReference type="AlphaFoldDB" id="A0A4P8XWY6"/>
<dbReference type="Proteomes" id="UP000301475">
    <property type="component" value="Chromosome"/>
</dbReference>
<sequence>MSDRRERRPVKKGVPLGVTVTIAAICSAIAFSGAYVYAMHTFNSKVTDLNEKQRMFTKLYEVDSAVRENYNGSIDEETLRESLSSTYVKSVDNDNILYVPESDYNEDKYSKDYKSFKISDGSYVLIKKSSLKNN</sequence>
<organism evidence="2 3">
    <name type="scientific">Ruminococcus bovis</name>
    <dbReference type="NCBI Taxonomy" id="2564099"/>
    <lineage>
        <taxon>Bacteria</taxon>
        <taxon>Bacillati</taxon>
        <taxon>Bacillota</taxon>
        <taxon>Clostridia</taxon>
        <taxon>Eubacteriales</taxon>
        <taxon>Oscillospiraceae</taxon>
        <taxon>Ruminococcus</taxon>
    </lineage>
</organism>
<evidence type="ECO:0000313" key="3">
    <source>
        <dbReference type="Proteomes" id="UP000301475"/>
    </source>
</evidence>
<gene>
    <name evidence="2" type="ORF">E5Z56_03720</name>
</gene>
<dbReference type="RefSeq" id="WP_138156586.1">
    <property type="nucleotide sequence ID" value="NZ_CP039381.1"/>
</dbReference>
<dbReference type="KEGG" id="ruj:E5Z56_03720"/>
<evidence type="ECO:0000256" key="1">
    <source>
        <dbReference type="SAM" id="Phobius"/>
    </source>
</evidence>